<dbReference type="EMBL" id="JBBWWQ010000018">
    <property type="protein sequence ID" value="KAK8921429.1"/>
    <property type="molecule type" value="Genomic_DNA"/>
</dbReference>
<evidence type="ECO:0000313" key="2">
    <source>
        <dbReference type="Proteomes" id="UP001418222"/>
    </source>
</evidence>
<dbReference type="Proteomes" id="UP001418222">
    <property type="component" value="Unassembled WGS sequence"/>
</dbReference>
<organism evidence="1 2">
    <name type="scientific">Platanthera zijinensis</name>
    <dbReference type="NCBI Taxonomy" id="2320716"/>
    <lineage>
        <taxon>Eukaryota</taxon>
        <taxon>Viridiplantae</taxon>
        <taxon>Streptophyta</taxon>
        <taxon>Embryophyta</taxon>
        <taxon>Tracheophyta</taxon>
        <taxon>Spermatophyta</taxon>
        <taxon>Magnoliopsida</taxon>
        <taxon>Liliopsida</taxon>
        <taxon>Asparagales</taxon>
        <taxon>Orchidaceae</taxon>
        <taxon>Orchidoideae</taxon>
        <taxon>Orchideae</taxon>
        <taxon>Orchidinae</taxon>
        <taxon>Platanthera</taxon>
    </lineage>
</organism>
<dbReference type="AlphaFoldDB" id="A0AAP0FXA7"/>
<protein>
    <submittedName>
        <fullName evidence="1">Uncharacterized protein</fullName>
    </submittedName>
</protein>
<accession>A0AAP0FXA7</accession>
<sequence length="51" mass="5978">MSPSEIKSIFVTTEFSRNFLRFSPCGFGRKKCVVVSLPFLLPLFYACKWWL</sequence>
<name>A0AAP0FXA7_9ASPA</name>
<evidence type="ECO:0000313" key="1">
    <source>
        <dbReference type="EMBL" id="KAK8921429.1"/>
    </source>
</evidence>
<proteinExistence type="predicted"/>
<gene>
    <name evidence="1" type="ORF">KSP39_PZI020274</name>
</gene>
<reference evidence="1 2" key="1">
    <citation type="journal article" date="2022" name="Nat. Plants">
        <title>Genomes of leafy and leafless Platanthera orchids illuminate the evolution of mycoheterotrophy.</title>
        <authorList>
            <person name="Li M.H."/>
            <person name="Liu K.W."/>
            <person name="Li Z."/>
            <person name="Lu H.C."/>
            <person name="Ye Q.L."/>
            <person name="Zhang D."/>
            <person name="Wang J.Y."/>
            <person name="Li Y.F."/>
            <person name="Zhong Z.M."/>
            <person name="Liu X."/>
            <person name="Yu X."/>
            <person name="Liu D.K."/>
            <person name="Tu X.D."/>
            <person name="Liu B."/>
            <person name="Hao Y."/>
            <person name="Liao X.Y."/>
            <person name="Jiang Y.T."/>
            <person name="Sun W.H."/>
            <person name="Chen J."/>
            <person name="Chen Y.Q."/>
            <person name="Ai Y."/>
            <person name="Zhai J.W."/>
            <person name="Wu S.S."/>
            <person name="Zhou Z."/>
            <person name="Hsiao Y.Y."/>
            <person name="Wu W.L."/>
            <person name="Chen Y.Y."/>
            <person name="Lin Y.F."/>
            <person name="Hsu J.L."/>
            <person name="Li C.Y."/>
            <person name="Wang Z.W."/>
            <person name="Zhao X."/>
            <person name="Zhong W.Y."/>
            <person name="Ma X.K."/>
            <person name="Ma L."/>
            <person name="Huang J."/>
            <person name="Chen G.Z."/>
            <person name="Huang M.Z."/>
            <person name="Huang L."/>
            <person name="Peng D.H."/>
            <person name="Luo Y.B."/>
            <person name="Zou S.Q."/>
            <person name="Chen S.P."/>
            <person name="Lan S."/>
            <person name="Tsai W.C."/>
            <person name="Van de Peer Y."/>
            <person name="Liu Z.J."/>
        </authorList>
    </citation>
    <scope>NUCLEOTIDE SEQUENCE [LARGE SCALE GENOMIC DNA]</scope>
    <source>
        <strain evidence="1">Lor287</strain>
    </source>
</reference>
<keyword evidence="2" id="KW-1185">Reference proteome</keyword>
<comment type="caution">
    <text evidence="1">The sequence shown here is derived from an EMBL/GenBank/DDBJ whole genome shotgun (WGS) entry which is preliminary data.</text>
</comment>